<evidence type="ECO:0000313" key="15">
    <source>
        <dbReference type="Ensembl" id="ENSCAFP00040029139.1"/>
    </source>
</evidence>
<dbReference type="InterPro" id="IPR001695">
    <property type="entry name" value="Lysyl_oxidase"/>
</dbReference>
<evidence type="ECO:0000256" key="13">
    <source>
        <dbReference type="SAM" id="MobiDB-lite"/>
    </source>
</evidence>
<evidence type="ECO:0000256" key="14">
    <source>
        <dbReference type="SAM" id="SignalP"/>
    </source>
</evidence>
<evidence type="ECO:0000256" key="11">
    <source>
        <dbReference type="ARBA" id="ARBA00038869"/>
    </source>
</evidence>
<evidence type="ECO:0000256" key="8">
    <source>
        <dbReference type="ARBA" id="ARBA00023002"/>
    </source>
</evidence>
<comment type="similarity">
    <text evidence="3">Belongs to the lysyl oxidase family.</text>
</comment>
<evidence type="ECO:0000256" key="10">
    <source>
        <dbReference type="ARBA" id="ARBA00023157"/>
    </source>
</evidence>
<dbReference type="Ensembl" id="ENSCAFT00040033489.1">
    <property type="protein sequence ID" value="ENSCAFP00040029139.1"/>
    <property type="gene ID" value="ENSCAFG00040018121.1"/>
</dbReference>
<feature type="region of interest" description="Disordered" evidence="13">
    <location>
        <begin position="338"/>
        <end position="392"/>
    </location>
</feature>
<evidence type="ECO:0000313" key="16">
    <source>
        <dbReference type="Proteomes" id="UP000694542"/>
    </source>
</evidence>
<dbReference type="GO" id="GO:0005615">
    <property type="term" value="C:extracellular space"/>
    <property type="evidence" value="ECO:0007669"/>
    <property type="project" value="UniProtKB-UniRule"/>
</dbReference>
<keyword evidence="7" id="KW-0801">TPQ</keyword>
<name>A0A8C0Z190_CANLF</name>
<keyword evidence="10" id="KW-1015">Disulfide bond</keyword>
<keyword evidence="8" id="KW-0560">Oxidoreductase</keyword>
<evidence type="ECO:0000256" key="12">
    <source>
        <dbReference type="ARBA" id="ARBA00047861"/>
    </source>
</evidence>
<feature type="signal peptide" evidence="14">
    <location>
        <begin position="1"/>
        <end position="33"/>
    </location>
</feature>
<reference evidence="15" key="2">
    <citation type="submission" date="2025-08" db="UniProtKB">
        <authorList>
            <consortium name="Ensembl"/>
        </authorList>
    </citation>
    <scope>IDENTIFICATION</scope>
</reference>
<dbReference type="Pfam" id="PF01186">
    <property type="entry name" value="Lysyl_oxidase"/>
    <property type="match status" value="2"/>
</dbReference>
<organism evidence="15 16">
    <name type="scientific">Canis lupus familiaris</name>
    <name type="common">Dog</name>
    <name type="synonym">Canis familiaris</name>
    <dbReference type="NCBI Taxonomy" id="9615"/>
    <lineage>
        <taxon>Eukaryota</taxon>
        <taxon>Metazoa</taxon>
        <taxon>Chordata</taxon>
        <taxon>Craniata</taxon>
        <taxon>Vertebrata</taxon>
        <taxon>Euteleostomi</taxon>
        <taxon>Mammalia</taxon>
        <taxon>Eutheria</taxon>
        <taxon>Laurasiatheria</taxon>
        <taxon>Carnivora</taxon>
        <taxon>Caniformia</taxon>
        <taxon>Canidae</taxon>
        <taxon>Canis</taxon>
    </lineage>
</organism>
<feature type="chain" id="PRO_5034123068" description="protein-lysine 6-oxidase" evidence="14">
    <location>
        <begin position="34"/>
        <end position="763"/>
    </location>
</feature>
<keyword evidence="4" id="KW-0886">LTQ</keyword>
<protein>
    <recommendedName>
        <fullName evidence="11">protein-lysine 6-oxidase</fullName>
        <ecNumber evidence="11">1.4.3.13</ecNumber>
    </recommendedName>
</protein>
<dbReference type="Proteomes" id="UP000694542">
    <property type="component" value="Chromosome 30"/>
</dbReference>
<dbReference type="PANTHER" id="PTHR45817">
    <property type="entry name" value="LYSYL OXIDASE-LIKE-RELATED"/>
    <property type="match status" value="1"/>
</dbReference>
<dbReference type="InterPro" id="IPR019828">
    <property type="entry name" value="Lysyl_oxidase_CS"/>
</dbReference>
<evidence type="ECO:0000256" key="7">
    <source>
        <dbReference type="ARBA" id="ARBA00022772"/>
    </source>
</evidence>
<evidence type="ECO:0000256" key="1">
    <source>
        <dbReference type="ARBA" id="ARBA00001935"/>
    </source>
</evidence>
<dbReference type="InterPro" id="IPR050912">
    <property type="entry name" value="LOX-like_protein"/>
</dbReference>
<evidence type="ECO:0000256" key="6">
    <source>
        <dbReference type="ARBA" id="ARBA00022723"/>
    </source>
</evidence>
<comment type="catalytic activity">
    <reaction evidence="12">
        <text>L-lysyl-[protein] + O2 + H2O = (S)-2-amino-6-oxohexanoyl-[protein] + H2O2 + NH4(+)</text>
        <dbReference type="Rhea" id="RHEA:24544"/>
        <dbReference type="Rhea" id="RHEA-COMP:9752"/>
        <dbReference type="Rhea" id="RHEA-COMP:12448"/>
        <dbReference type="ChEBI" id="CHEBI:15377"/>
        <dbReference type="ChEBI" id="CHEBI:15379"/>
        <dbReference type="ChEBI" id="CHEBI:16240"/>
        <dbReference type="ChEBI" id="CHEBI:28938"/>
        <dbReference type="ChEBI" id="CHEBI:29969"/>
        <dbReference type="ChEBI" id="CHEBI:131803"/>
        <dbReference type="EC" id="1.4.3.13"/>
    </reaction>
</comment>
<keyword evidence="14" id="KW-0732">Signal</keyword>
<keyword evidence="9" id="KW-0186">Copper</keyword>
<dbReference type="PRINTS" id="PR00074">
    <property type="entry name" value="LYSYLOXIDASE"/>
</dbReference>
<dbReference type="AlphaFoldDB" id="A0A8C0Z190"/>
<feature type="region of interest" description="Disordered" evidence="13">
    <location>
        <begin position="519"/>
        <end position="555"/>
    </location>
</feature>
<evidence type="ECO:0000256" key="4">
    <source>
        <dbReference type="ARBA" id="ARBA00022477"/>
    </source>
</evidence>
<accession>A0A8C0Z190</accession>
<dbReference type="EC" id="1.4.3.13" evidence="11"/>
<evidence type="ECO:0000256" key="2">
    <source>
        <dbReference type="ARBA" id="ARBA00004239"/>
    </source>
</evidence>
<evidence type="ECO:0000256" key="3">
    <source>
        <dbReference type="ARBA" id="ARBA00007492"/>
    </source>
</evidence>
<reference evidence="15" key="1">
    <citation type="submission" date="2018-10" db="EMBL/GenBank/DDBJ databases">
        <title>De novo assembly of a Great Dane genome.</title>
        <authorList>
            <person name="Kidd J.M."/>
            <person name="Pendleton A.L."/>
            <person name="Shen F."/>
            <person name="Emery S."/>
        </authorList>
    </citation>
    <scope>NUCLEOTIDE SEQUENCE [LARGE SCALE GENOMIC DNA]</scope>
    <source>
        <strain evidence="15">Great Dane</strain>
    </source>
</reference>
<dbReference type="PANTHER" id="PTHR45817:SF8">
    <property type="entry name" value="LYSYL OXIDASE HOMOLOG 1"/>
    <property type="match status" value="1"/>
</dbReference>
<evidence type="ECO:0000256" key="9">
    <source>
        <dbReference type="ARBA" id="ARBA00023008"/>
    </source>
</evidence>
<feature type="compositionally biased region" description="Pro residues" evidence="13">
    <location>
        <begin position="338"/>
        <end position="350"/>
    </location>
</feature>
<sequence length="763" mass="80724">MGAGAGAGAGAGGGLRALLWGACLCALARGQEARPGQGAAAGRWRQLIRWENNGQVYSLLNSGSEYVAPGPPRPDGSSRLLLAGAPQAPARRGPGGLRRRQAPPLPALPAHPLQPLQPLQPLPGRAGSDTVRGQARHPFGFGQVPDNWREVAVGDGAGLARVRTAVSPPRHGGGGAGAGSSVAASAFAATYRQQPSFPQPFPPPQAPFVGQYEAYDPGSRSYDQGYVYYRGGAGGALAAAAASASVSAGGAYPFPPRPRYEDYGGGGEEPPELPPQTFYPGAERPYAPPPPAPAPDGLDRRYAHSLYHEAAGPELAAPDAGPAAPRLAWLPPYAHAEPQPPFRAPEPPYLPLRSSDAPPPGAERAGAQQGRLSVGSVYRPSPSGRGLPDLVPDPNYVQASTYVQRAHLYSLRCAAEEKCLASTAYAPEATDYDVRVLLRFPQRVKNQGTADFLPNRPRHTWEWHSCHQHYHSMDEFSHYDLLDAATGKKVAEGHKASFCLEDSTCDFGNLKRYACTSHTQVRPGRGRGGHSVAPGGSPAQGSTEEPHGSWPFSPVGARVFSSAPRPPRALGNCPHIPPTPQHRPLPAWLPGVAAHGKKGTFQRSLDGTVFCCPFVHPDPPFLAVGPGIHRVDLLIHSSSPLSQHPPRPGQPTWLLCAPIFSLVHPPSWLKEGGWRGTDCCETVLRDCGPGRLGSAQHRSLDPCPSSQGLSPGCYDTYNADIDCQWIDITDVQPGNYILKVGLLVWGAPSCCSCCLGSVSLPLP</sequence>
<dbReference type="PROSITE" id="PS00926">
    <property type="entry name" value="LYSYL_OXIDASE"/>
    <property type="match status" value="1"/>
</dbReference>
<feature type="region of interest" description="Disordered" evidence="13">
    <location>
        <begin position="86"/>
        <end position="114"/>
    </location>
</feature>
<comment type="subcellular location">
    <subcellularLocation>
        <location evidence="2">Secreted</location>
        <location evidence="2">Extracellular space</location>
    </subcellularLocation>
</comment>
<dbReference type="GO" id="GO:0004720">
    <property type="term" value="F:protein-lysine 6-oxidase activity"/>
    <property type="evidence" value="ECO:0007669"/>
    <property type="project" value="UniProtKB-UniRule"/>
</dbReference>
<keyword evidence="5" id="KW-0964">Secreted</keyword>
<comment type="cofactor">
    <cofactor evidence="1">
        <name>Cu cation</name>
        <dbReference type="ChEBI" id="CHEBI:23378"/>
    </cofactor>
</comment>
<evidence type="ECO:0000256" key="5">
    <source>
        <dbReference type="ARBA" id="ARBA00022525"/>
    </source>
</evidence>
<dbReference type="GO" id="GO:0005507">
    <property type="term" value="F:copper ion binding"/>
    <property type="evidence" value="ECO:0007669"/>
    <property type="project" value="UniProtKB-UniRule"/>
</dbReference>
<proteinExistence type="inferred from homology"/>
<keyword evidence="6" id="KW-0479">Metal-binding</keyword>
<feature type="region of interest" description="Disordered" evidence="13">
    <location>
        <begin position="251"/>
        <end position="299"/>
    </location>
</feature>